<keyword evidence="2" id="KW-1185">Reference proteome</keyword>
<protein>
    <submittedName>
        <fullName evidence="1">Uncharacterized protein</fullName>
    </submittedName>
</protein>
<organism evidence="1 2">
    <name type="scientific">Senna tora</name>
    <dbReference type="NCBI Taxonomy" id="362788"/>
    <lineage>
        <taxon>Eukaryota</taxon>
        <taxon>Viridiplantae</taxon>
        <taxon>Streptophyta</taxon>
        <taxon>Embryophyta</taxon>
        <taxon>Tracheophyta</taxon>
        <taxon>Spermatophyta</taxon>
        <taxon>Magnoliopsida</taxon>
        <taxon>eudicotyledons</taxon>
        <taxon>Gunneridae</taxon>
        <taxon>Pentapetalae</taxon>
        <taxon>rosids</taxon>
        <taxon>fabids</taxon>
        <taxon>Fabales</taxon>
        <taxon>Fabaceae</taxon>
        <taxon>Caesalpinioideae</taxon>
        <taxon>Cassia clade</taxon>
        <taxon>Senna</taxon>
    </lineage>
</organism>
<evidence type="ECO:0000313" key="1">
    <source>
        <dbReference type="EMBL" id="KAF7805737.1"/>
    </source>
</evidence>
<proteinExistence type="predicted"/>
<dbReference type="Proteomes" id="UP000634136">
    <property type="component" value="Unassembled WGS sequence"/>
</dbReference>
<name>A0A834SL73_9FABA</name>
<sequence>MAVESADILAKWAPTENHL</sequence>
<dbReference type="EMBL" id="JAAIUW010000012">
    <property type="protein sequence ID" value="KAF7805737.1"/>
    <property type="molecule type" value="Genomic_DNA"/>
</dbReference>
<accession>A0A834SL73</accession>
<evidence type="ECO:0000313" key="2">
    <source>
        <dbReference type="Proteomes" id="UP000634136"/>
    </source>
</evidence>
<gene>
    <name evidence="1" type="ORF">G2W53_037898</name>
</gene>
<dbReference type="AlphaFoldDB" id="A0A834SL73"/>
<comment type="caution">
    <text evidence="1">The sequence shown here is derived from an EMBL/GenBank/DDBJ whole genome shotgun (WGS) entry which is preliminary data.</text>
</comment>
<reference evidence="1" key="1">
    <citation type="submission" date="2020-09" db="EMBL/GenBank/DDBJ databases">
        <title>Genome-Enabled Discovery of Anthraquinone Biosynthesis in Senna tora.</title>
        <authorList>
            <person name="Kang S.-H."/>
            <person name="Pandey R.P."/>
            <person name="Lee C.-M."/>
            <person name="Sim J.-S."/>
            <person name="Jeong J.-T."/>
            <person name="Choi B.-S."/>
            <person name="Jung M."/>
            <person name="Ginzburg D."/>
            <person name="Zhao K."/>
            <person name="Won S.Y."/>
            <person name="Oh T.-J."/>
            <person name="Yu Y."/>
            <person name="Kim N.-H."/>
            <person name="Lee O.R."/>
            <person name="Lee T.-H."/>
            <person name="Bashyal P."/>
            <person name="Kim T.-S."/>
            <person name="Lee W.-H."/>
            <person name="Kawkins C."/>
            <person name="Kim C.-K."/>
            <person name="Kim J.S."/>
            <person name="Ahn B.O."/>
            <person name="Rhee S.Y."/>
            <person name="Sohng J.K."/>
        </authorList>
    </citation>
    <scope>NUCLEOTIDE SEQUENCE</scope>
    <source>
        <tissue evidence="1">Leaf</tissue>
    </source>
</reference>